<dbReference type="Gene3D" id="3.40.1260.20">
    <property type="entry name" value="Ribonuclease E, catalytic domain"/>
    <property type="match status" value="1"/>
</dbReference>
<comment type="cofactor">
    <cofactor evidence="16">
        <name>Mg(2+)</name>
        <dbReference type="ChEBI" id="CHEBI:18420"/>
    </cofactor>
    <text evidence="16">Binds 1 Mg(2+) ion per subunit.</text>
</comment>
<evidence type="ECO:0000313" key="19">
    <source>
        <dbReference type="EMBL" id="SPJ33197.1"/>
    </source>
</evidence>
<keyword evidence="7 16" id="KW-0540">Nuclease</keyword>
<feature type="region of interest" description="Disordered" evidence="17">
    <location>
        <begin position="488"/>
        <end position="551"/>
    </location>
</feature>
<feature type="compositionally biased region" description="Low complexity" evidence="17">
    <location>
        <begin position="992"/>
        <end position="1002"/>
    </location>
</feature>
<dbReference type="PANTHER" id="PTHR30001:SF1">
    <property type="entry name" value="RIBONUCLEASE E_G-LIKE PROTEIN, CHLOROPLASTIC"/>
    <property type="match status" value="1"/>
</dbReference>
<gene>
    <name evidence="16 19" type="primary">rne</name>
    <name evidence="19" type="ORF">KSP9073_01201</name>
</gene>
<dbReference type="Pfam" id="PF20833">
    <property type="entry name" value="RNase_E_G_Thio"/>
    <property type="match status" value="1"/>
</dbReference>
<comment type="subunit">
    <text evidence="16">Component of the RNA degradosome, which is a multiprotein complex involved in RNA processing and mRNA degradation. Within the RNA degradosome, RNase E assembles into a homotetramer formed by a dimer of dimers.</text>
</comment>
<dbReference type="Proteomes" id="UP000244934">
    <property type="component" value="Unassembled WGS sequence"/>
</dbReference>
<feature type="compositionally biased region" description="Basic and acidic residues" evidence="17">
    <location>
        <begin position="581"/>
        <end position="597"/>
    </location>
</feature>
<dbReference type="HAMAP" id="MF_00970">
    <property type="entry name" value="RNase_E"/>
    <property type="match status" value="1"/>
</dbReference>
<feature type="compositionally biased region" description="Low complexity" evidence="17">
    <location>
        <begin position="1011"/>
        <end position="1020"/>
    </location>
</feature>
<comment type="similarity">
    <text evidence="1">Belongs to the RNase E/G family. RNase G subfamily.</text>
</comment>
<name>A0A2R8CJV9_9GAMM</name>
<feature type="region of interest" description="Required for zinc-mediated homotetramerization and catalytic activity" evidence="16">
    <location>
        <begin position="403"/>
        <end position="406"/>
    </location>
</feature>
<dbReference type="CDD" id="cd04453">
    <property type="entry name" value="S1_RNase_E"/>
    <property type="match status" value="1"/>
</dbReference>
<feature type="region of interest" description="Disordered" evidence="17">
    <location>
        <begin position="564"/>
        <end position="1204"/>
    </location>
</feature>
<keyword evidence="9 16" id="KW-0699">rRNA-binding</keyword>
<comment type="catalytic activity">
    <reaction evidence="16">
        <text>Endonucleolytic cleavage of single-stranded RNA in A- and U-rich regions.</text>
        <dbReference type="EC" id="3.1.26.12"/>
    </reaction>
</comment>
<evidence type="ECO:0000256" key="13">
    <source>
        <dbReference type="ARBA" id="ARBA00022842"/>
    </source>
</evidence>
<dbReference type="GO" id="GO:0009898">
    <property type="term" value="C:cytoplasmic side of plasma membrane"/>
    <property type="evidence" value="ECO:0007669"/>
    <property type="project" value="UniProtKB-UniRule"/>
</dbReference>
<dbReference type="PANTHER" id="PTHR30001">
    <property type="entry name" value="RIBONUCLEASE"/>
    <property type="match status" value="1"/>
</dbReference>
<dbReference type="GO" id="GO:0006402">
    <property type="term" value="P:mRNA catabolic process"/>
    <property type="evidence" value="ECO:0007669"/>
    <property type="project" value="UniProtKB-UniRule"/>
</dbReference>
<feature type="compositionally biased region" description="Basic and acidic residues" evidence="17">
    <location>
        <begin position="1182"/>
        <end position="1198"/>
    </location>
</feature>
<evidence type="ECO:0000256" key="6">
    <source>
        <dbReference type="ARBA" id="ARBA00022694"/>
    </source>
</evidence>
<evidence type="ECO:0000313" key="20">
    <source>
        <dbReference type="Proteomes" id="UP000244934"/>
    </source>
</evidence>
<dbReference type="Gene3D" id="2.40.50.140">
    <property type="entry name" value="Nucleic acid-binding proteins"/>
    <property type="match status" value="1"/>
</dbReference>
<comment type="similarity">
    <text evidence="16">Belongs to the RNase E/G family. RNase E subfamily.</text>
</comment>
<evidence type="ECO:0000259" key="18">
    <source>
        <dbReference type="PROSITE" id="PS50126"/>
    </source>
</evidence>
<dbReference type="InterPro" id="IPR004659">
    <property type="entry name" value="RNase_E/G"/>
</dbReference>
<evidence type="ECO:0000256" key="2">
    <source>
        <dbReference type="ARBA" id="ARBA00022475"/>
    </source>
</evidence>
<dbReference type="SUPFAM" id="SSF50249">
    <property type="entry name" value="Nucleic acid-binding proteins"/>
    <property type="match status" value="1"/>
</dbReference>
<keyword evidence="16" id="KW-0820">tRNA-binding</keyword>
<feature type="domain" description="S1 motif" evidence="18">
    <location>
        <begin position="39"/>
        <end position="119"/>
    </location>
</feature>
<dbReference type="NCBIfam" id="TIGR00757">
    <property type="entry name" value="RNaseEG"/>
    <property type="match status" value="1"/>
</dbReference>
<feature type="compositionally biased region" description="Low complexity" evidence="17">
    <location>
        <begin position="804"/>
        <end position="816"/>
    </location>
</feature>
<dbReference type="GO" id="GO:0019843">
    <property type="term" value="F:rRNA binding"/>
    <property type="evidence" value="ECO:0007669"/>
    <property type="project" value="UniProtKB-KW"/>
</dbReference>
<dbReference type="GO" id="GO:0006364">
    <property type="term" value="P:rRNA processing"/>
    <property type="evidence" value="ECO:0007669"/>
    <property type="project" value="UniProtKB-UniRule"/>
</dbReference>
<sequence length="1204" mass="131358">MKRMLINATQPEELRVALVDGQRLYDLDIESGAREQKKANIYRGRITRVEPSLEAAFVDFGADRHGFLPLKEISREYFSKEPSGNGRPNIREVIKEGQEVIVQVDKEERGNKGAALTSFVSLAGRFLVLMPNNPRAGGISRRIEGDERTELKEAMSQLNMPEKMGVIVRTAGIGRSSEELQWDLDYLVQVWETITEEAGKRSAPFLIYRESNVIIRAMRDYLRQDIGEVLIDHTDVHEEAINFVKQVMPSYQQKIKLYNDDVPLFSRFQIESQIETAYEREVKLPSGGSVVIDHTEALVSIDINSSRATKGGDIEETALQTNLEAADEIARQLRLRDIGGLVVIDFIDMTPARNQREVENRVRDALKLDRARVQIGRISRFGLMEMSRQRLRPSLGETSGVVCPRCNGQGTIRDVRSLSLSIMRLIEEEAMKDRSSQIRAMLPVPVATYLLNEKRNVLADIERRQGVRVMLLPQPELETPHYDVQRYRDDQVDPEEAARSSFEMSDDFEAPEDESETYRKPVKRTEAAVRSVAHRTPAPEPVAAQVEEEPSGFLSRLMKGFNRLMGSDESSSKQETTSAEPQKESTRQAPNAREEKPQPAPQDNIARDEQKSSSSNGEQRNNRRDSTKRDDSAGSRNGRNEKRTASDKGRDDKSRDDKSRRDRPSRESDKGDNASGRNDKRQQNNAPDKSDNVGAERNDKRQQSASTPKSDNTAPERSDKRPQGAATEKSTDKASEDSERKKPVSEAPAKTESAQDERAQPSPAASQDSDDGKPRRTRNNPRQRSRKQALNPEAVAEQERLQSEADQSAASAAPENAAKEVATKETASPANSSAATSSEPASTDSKVAAQTSDASTTNGATSKAPMPAPEKTASGSDDKAPATEDKTPSTSGNGRKSVSATFGREPLPAETTSDQKGVKTSKAAETTGSAANTVQKADTEHQDKFAAKTSPKGSDVTGDSPSGEAASAKSDKPAAMTDTKAVRESGQQSPVDTTATAADSTTQKPGDSVKEASSAKPASNAKKEATDAGKPAAANEATPREQPHLVSQEAKASVTAKASSEAPTRDINKQSVTSREKAAETSAPKGPTAPEAGQVAEQKSSTATAKDAEKPSSIDATRPASAEASTASSSSKRETTTGASDKAAPSAEKNADKATGSDTTSVKDEATARESASQQRQRRRAHNDPRERRRQQQREQRDNQTSGE</sequence>
<feature type="binding site" evidence="16">
    <location>
        <position position="403"/>
    </location>
    <ligand>
        <name>Zn(2+)</name>
        <dbReference type="ChEBI" id="CHEBI:29105"/>
        <note>ligand shared between dimeric partners</note>
    </ligand>
</feature>
<feature type="binding site" evidence="16">
    <location>
        <position position="302"/>
    </location>
    <ligand>
        <name>Mg(2+)</name>
        <dbReference type="ChEBI" id="CHEBI:18420"/>
        <note>catalytic</note>
    </ligand>
</feature>
<keyword evidence="11 16" id="KW-0378">Hydrolase</keyword>
<reference evidence="20" key="1">
    <citation type="submission" date="2018-03" db="EMBL/GenBank/DDBJ databases">
        <authorList>
            <person name="Navarro De La Torre S."/>
        </authorList>
    </citation>
    <scope>NUCLEOTIDE SEQUENCE [LARGE SCALE GENOMIC DNA]</scope>
    <source>
        <strain evidence="20">EAod3</strain>
    </source>
</reference>
<dbReference type="GO" id="GO:0008033">
    <property type="term" value="P:tRNA processing"/>
    <property type="evidence" value="ECO:0007669"/>
    <property type="project" value="UniProtKB-UniRule"/>
</dbReference>
<dbReference type="EC" id="3.1.26.12" evidence="16"/>
<protein>
    <recommendedName>
        <fullName evidence="16">Ribonuclease E</fullName>
        <shortName evidence="16">RNase E</shortName>
        <ecNumber evidence="16">3.1.26.12</ecNumber>
    </recommendedName>
</protein>
<evidence type="ECO:0000256" key="7">
    <source>
        <dbReference type="ARBA" id="ARBA00022722"/>
    </source>
</evidence>
<accession>A0A2R8CJV9</accession>
<evidence type="ECO:0000256" key="9">
    <source>
        <dbReference type="ARBA" id="ARBA00022730"/>
    </source>
</evidence>
<feature type="compositionally biased region" description="Basic and acidic residues" evidence="17">
    <location>
        <begin position="876"/>
        <end position="887"/>
    </location>
</feature>
<dbReference type="InterPro" id="IPR003029">
    <property type="entry name" value="S1_domain"/>
</dbReference>
<evidence type="ECO:0000256" key="1">
    <source>
        <dbReference type="ARBA" id="ARBA00005663"/>
    </source>
</evidence>
<feature type="compositionally biased region" description="Polar residues" evidence="17">
    <location>
        <begin position="703"/>
        <end position="713"/>
    </location>
</feature>
<dbReference type="GO" id="GO:0000287">
    <property type="term" value="F:magnesium ion binding"/>
    <property type="evidence" value="ECO:0007669"/>
    <property type="project" value="UniProtKB-UniRule"/>
</dbReference>
<dbReference type="FunFam" id="2.40.50.140:FF:000040">
    <property type="entry name" value="Ribonuclease E"/>
    <property type="match status" value="1"/>
</dbReference>
<keyword evidence="8 16" id="KW-0479">Metal-binding</keyword>
<keyword evidence="2 16" id="KW-1003">Cell membrane</keyword>
<evidence type="ECO:0000256" key="12">
    <source>
        <dbReference type="ARBA" id="ARBA00022833"/>
    </source>
</evidence>
<feature type="compositionally biased region" description="Low complexity" evidence="17">
    <location>
        <begin position="824"/>
        <end position="843"/>
    </location>
</feature>
<evidence type="ECO:0000256" key="16">
    <source>
        <dbReference type="HAMAP-Rule" id="MF_00970"/>
    </source>
</evidence>
<keyword evidence="15 16" id="KW-0472">Membrane</keyword>
<feature type="compositionally biased region" description="Basic and acidic residues" evidence="17">
    <location>
        <begin position="620"/>
        <end position="702"/>
    </location>
</feature>
<keyword evidence="10 16" id="KW-0255">Endonuclease</keyword>
<keyword evidence="12 16" id="KW-0862">Zinc</keyword>
<keyword evidence="6 16" id="KW-0819">tRNA processing</keyword>
<feature type="compositionally biased region" description="Basic and acidic residues" evidence="17">
    <location>
        <begin position="937"/>
        <end position="946"/>
    </location>
</feature>
<comment type="cofactor">
    <cofactor evidence="16">
        <name>Zn(2+)</name>
        <dbReference type="ChEBI" id="CHEBI:29105"/>
    </cofactor>
    <text evidence="16">Binds 2 Zn(2+) ions per homotetramer.</text>
</comment>
<dbReference type="Pfam" id="PF00575">
    <property type="entry name" value="S1"/>
    <property type="match status" value="1"/>
</dbReference>
<keyword evidence="3 16" id="KW-0963">Cytoplasm</keyword>
<feature type="compositionally biased region" description="Acidic residues" evidence="17">
    <location>
        <begin position="504"/>
        <end position="515"/>
    </location>
</feature>
<feature type="compositionally biased region" description="Low complexity" evidence="17">
    <location>
        <begin position="1116"/>
        <end position="1130"/>
    </location>
</feature>
<keyword evidence="20" id="KW-1185">Reference proteome</keyword>
<keyword evidence="14 16" id="KW-0694">RNA-binding</keyword>
<dbReference type="InterPro" id="IPR048583">
    <property type="entry name" value="RNase_E_G_thioredoxin-like"/>
</dbReference>
<dbReference type="AlphaFoldDB" id="A0A2R8CJV9"/>
<evidence type="ECO:0000256" key="11">
    <source>
        <dbReference type="ARBA" id="ARBA00022801"/>
    </source>
</evidence>
<feature type="compositionally biased region" description="Polar residues" evidence="17">
    <location>
        <begin position="923"/>
        <end position="936"/>
    </location>
</feature>
<dbReference type="GO" id="GO:0008270">
    <property type="term" value="F:zinc ion binding"/>
    <property type="evidence" value="ECO:0007669"/>
    <property type="project" value="UniProtKB-UniRule"/>
</dbReference>
<keyword evidence="5 16" id="KW-0698">rRNA processing</keyword>
<feature type="compositionally biased region" description="Polar residues" evidence="17">
    <location>
        <begin position="844"/>
        <end position="861"/>
    </location>
</feature>
<evidence type="ECO:0000256" key="8">
    <source>
        <dbReference type="ARBA" id="ARBA00022723"/>
    </source>
</evidence>
<keyword evidence="13 16" id="KW-0460">Magnesium</keyword>
<dbReference type="Pfam" id="PF10150">
    <property type="entry name" value="RNase_E_G"/>
    <property type="match status" value="1"/>
</dbReference>
<feature type="compositionally biased region" description="Basic and acidic residues" evidence="17">
    <location>
        <begin position="1063"/>
        <end position="1079"/>
    </location>
</feature>
<dbReference type="PROSITE" id="PS50126">
    <property type="entry name" value="S1"/>
    <property type="match status" value="1"/>
</dbReference>
<dbReference type="GO" id="GO:0005737">
    <property type="term" value="C:cytoplasm"/>
    <property type="evidence" value="ECO:0007669"/>
    <property type="project" value="UniProtKB-SubCell"/>
</dbReference>
<dbReference type="RefSeq" id="WP_165814176.1">
    <property type="nucleotide sequence ID" value="NZ_ONZI01000002.1"/>
</dbReference>
<feature type="compositionally biased region" description="Basic residues" evidence="17">
    <location>
        <begin position="775"/>
        <end position="787"/>
    </location>
</feature>
<evidence type="ECO:0000256" key="15">
    <source>
        <dbReference type="ARBA" id="ARBA00023136"/>
    </source>
</evidence>
<evidence type="ECO:0000256" key="3">
    <source>
        <dbReference type="ARBA" id="ARBA00022490"/>
    </source>
</evidence>
<dbReference type="SMART" id="SM00316">
    <property type="entry name" value="S1"/>
    <property type="match status" value="1"/>
</dbReference>
<dbReference type="InterPro" id="IPR012340">
    <property type="entry name" value="NA-bd_OB-fold"/>
</dbReference>
<evidence type="ECO:0000256" key="17">
    <source>
        <dbReference type="SAM" id="MobiDB-lite"/>
    </source>
</evidence>
<proteinExistence type="inferred from homology"/>
<dbReference type="GO" id="GO:0000049">
    <property type="term" value="F:tRNA binding"/>
    <property type="evidence" value="ECO:0007669"/>
    <property type="project" value="UniProtKB-KW"/>
</dbReference>
<dbReference type="NCBIfam" id="NF008074">
    <property type="entry name" value="PRK10811.1"/>
    <property type="match status" value="1"/>
</dbReference>
<dbReference type="EMBL" id="ONZI01000002">
    <property type="protein sequence ID" value="SPJ33197.1"/>
    <property type="molecule type" value="Genomic_DNA"/>
</dbReference>
<feature type="compositionally biased region" description="Polar residues" evidence="17">
    <location>
        <begin position="888"/>
        <end position="900"/>
    </location>
</feature>
<evidence type="ECO:0000256" key="14">
    <source>
        <dbReference type="ARBA" id="ARBA00022884"/>
    </source>
</evidence>
<evidence type="ECO:0000256" key="5">
    <source>
        <dbReference type="ARBA" id="ARBA00022552"/>
    </source>
</evidence>
<evidence type="ECO:0000256" key="10">
    <source>
        <dbReference type="ARBA" id="ARBA00022759"/>
    </source>
</evidence>
<evidence type="ECO:0000256" key="4">
    <source>
        <dbReference type="ARBA" id="ARBA00022519"/>
    </source>
</evidence>
<feature type="binding site" evidence="16">
    <location>
        <position position="406"/>
    </location>
    <ligand>
        <name>Zn(2+)</name>
        <dbReference type="ChEBI" id="CHEBI:29105"/>
        <note>ligand shared between dimeric partners</note>
    </ligand>
</feature>
<dbReference type="InterPro" id="IPR028878">
    <property type="entry name" value="RNase_E"/>
</dbReference>
<comment type="subcellular location">
    <subcellularLocation>
        <location evidence="16">Cytoplasm</location>
    </subcellularLocation>
    <subcellularLocation>
        <location evidence="16">Cell inner membrane</location>
        <topology evidence="16">Peripheral membrane protein</topology>
        <orientation evidence="16">Cytoplasmic side</orientation>
    </subcellularLocation>
</comment>
<dbReference type="GO" id="GO:0008995">
    <property type="term" value="F:ribonuclease E activity"/>
    <property type="evidence" value="ECO:0007669"/>
    <property type="project" value="UniProtKB-EC"/>
</dbReference>
<comment type="function">
    <text evidence="16">Endoribonuclease that plays a central role in RNA processing and decay. Required for the maturation of 5S and 16S rRNAs and the majority of tRNAs. Also involved in the degradation of most mRNAs.</text>
</comment>
<organism evidence="19 20">
    <name type="scientific">Kushneria phyllosphaerae</name>
    <dbReference type="NCBI Taxonomy" id="2100822"/>
    <lineage>
        <taxon>Bacteria</taxon>
        <taxon>Pseudomonadati</taxon>
        <taxon>Pseudomonadota</taxon>
        <taxon>Gammaproteobacteria</taxon>
        <taxon>Oceanospirillales</taxon>
        <taxon>Halomonadaceae</taxon>
        <taxon>Kushneria</taxon>
    </lineage>
</organism>
<feature type="binding site" evidence="16">
    <location>
        <position position="345"/>
    </location>
    <ligand>
        <name>Mg(2+)</name>
        <dbReference type="ChEBI" id="CHEBI:18420"/>
        <note>catalytic</note>
    </ligand>
</feature>
<feature type="compositionally biased region" description="Basic and acidic residues" evidence="17">
    <location>
        <begin position="729"/>
        <end position="744"/>
    </location>
</feature>
<feature type="compositionally biased region" description="Basic and acidic residues" evidence="17">
    <location>
        <begin position="516"/>
        <end position="527"/>
    </location>
</feature>
<keyword evidence="4 16" id="KW-0997">Cell inner membrane</keyword>
<dbReference type="InterPro" id="IPR019307">
    <property type="entry name" value="RNA-bd_AU-1/RNase_E/G"/>
</dbReference>